<evidence type="ECO:0000313" key="3">
    <source>
        <dbReference type="EMBL" id="KAK0395488.1"/>
    </source>
</evidence>
<feature type="transmembrane region" description="Helical" evidence="2">
    <location>
        <begin position="211"/>
        <end position="233"/>
    </location>
</feature>
<dbReference type="AlphaFoldDB" id="A0AA39GZA0"/>
<sequence>MCGNGLLRYGSFVPPFFKYAVFYVCGFELLINAVLMSIAQKYYDTSSVVFPVAFRMFDDTAQRDTVDFHWTPVDAHQLQQYQVKLIALWAASTFCVIYAVFCIVPQFYTFEEAEEDSERTVCIKFPAVGWYMGVLHVLLAIASGGVVIWVWLTCQADHDLFHKLFFQSLKEEHFVSELEQGLGCTSDDDKEVHRMNECDNRIDKSMLGARWMTPVLSAYVVGHIFVYLTYPFFNKSFKRVERQVEVKSKLMESDKAFGKEFDQPKAAPRARRLKGTGGHRNDYDYGVGSHADEYDQEIKHRTNKDLFRDKAGPIDNFDNFNFDDDSDDRESQIKTPSRSSDDFMENARFADIRSGSRSRENRPFH</sequence>
<dbReference type="Proteomes" id="UP001175271">
    <property type="component" value="Unassembled WGS sequence"/>
</dbReference>
<feature type="region of interest" description="Disordered" evidence="1">
    <location>
        <begin position="261"/>
        <end position="287"/>
    </location>
</feature>
<name>A0AA39GZA0_9BILA</name>
<comment type="caution">
    <text evidence="3">The sequence shown here is derived from an EMBL/GenBank/DDBJ whole genome shotgun (WGS) entry which is preliminary data.</text>
</comment>
<reference evidence="3" key="1">
    <citation type="submission" date="2023-06" db="EMBL/GenBank/DDBJ databases">
        <title>Genomic analysis of the entomopathogenic nematode Steinernema hermaphroditum.</title>
        <authorList>
            <person name="Schwarz E.M."/>
            <person name="Heppert J.K."/>
            <person name="Baniya A."/>
            <person name="Schwartz H.T."/>
            <person name="Tan C.-H."/>
            <person name="Antoshechkin I."/>
            <person name="Sternberg P.W."/>
            <person name="Goodrich-Blair H."/>
            <person name="Dillman A.R."/>
        </authorList>
    </citation>
    <scope>NUCLEOTIDE SEQUENCE</scope>
    <source>
        <strain evidence="3">PS9179</strain>
        <tissue evidence="3">Whole animal</tissue>
    </source>
</reference>
<organism evidence="3 4">
    <name type="scientific">Steinernema hermaphroditum</name>
    <dbReference type="NCBI Taxonomy" id="289476"/>
    <lineage>
        <taxon>Eukaryota</taxon>
        <taxon>Metazoa</taxon>
        <taxon>Ecdysozoa</taxon>
        <taxon>Nematoda</taxon>
        <taxon>Chromadorea</taxon>
        <taxon>Rhabditida</taxon>
        <taxon>Tylenchina</taxon>
        <taxon>Panagrolaimomorpha</taxon>
        <taxon>Strongyloidoidea</taxon>
        <taxon>Steinernematidae</taxon>
        <taxon>Steinernema</taxon>
    </lineage>
</organism>
<accession>A0AA39GZA0</accession>
<keyword evidence="2" id="KW-1133">Transmembrane helix</keyword>
<feature type="transmembrane region" description="Helical" evidence="2">
    <location>
        <begin position="128"/>
        <end position="152"/>
    </location>
</feature>
<evidence type="ECO:0000313" key="4">
    <source>
        <dbReference type="Proteomes" id="UP001175271"/>
    </source>
</evidence>
<protein>
    <submittedName>
        <fullName evidence="3">Uncharacterized protein</fullName>
    </submittedName>
</protein>
<evidence type="ECO:0000256" key="1">
    <source>
        <dbReference type="SAM" id="MobiDB-lite"/>
    </source>
</evidence>
<dbReference type="EMBL" id="JAUCMV010000005">
    <property type="protein sequence ID" value="KAK0395488.1"/>
    <property type="molecule type" value="Genomic_DNA"/>
</dbReference>
<feature type="transmembrane region" description="Helical" evidence="2">
    <location>
        <begin position="20"/>
        <end position="39"/>
    </location>
</feature>
<feature type="region of interest" description="Disordered" evidence="1">
    <location>
        <begin position="318"/>
        <end position="365"/>
    </location>
</feature>
<keyword evidence="2" id="KW-0472">Membrane</keyword>
<gene>
    <name evidence="3" type="ORF">QR680_001301</name>
</gene>
<keyword evidence="2" id="KW-0812">Transmembrane</keyword>
<proteinExistence type="predicted"/>
<feature type="transmembrane region" description="Helical" evidence="2">
    <location>
        <begin position="86"/>
        <end position="108"/>
    </location>
</feature>
<keyword evidence="4" id="KW-1185">Reference proteome</keyword>
<evidence type="ECO:0000256" key="2">
    <source>
        <dbReference type="SAM" id="Phobius"/>
    </source>
</evidence>